<accession>T1KRC7</accession>
<proteinExistence type="predicted"/>
<dbReference type="GO" id="GO:0034599">
    <property type="term" value="P:cellular response to oxidative stress"/>
    <property type="evidence" value="ECO:0007669"/>
    <property type="project" value="UniProtKB-ARBA"/>
</dbReference>
<evidence type="ECO:0000256" key="8">
    <source>
        <dbReference type="ARBA" id="ARBA00023125"/>
    </source>
</evidence>
<dbReference type="Gene3D" id="1.10.10.10">
    <property type="entry name" value="Winged helix-like DNA-binding domain superfamily/Winged helix DNA-binding domain"/>
    <property type="match status" value="1"/>
</dbReference>
<organism evidence="18 19">
    <name type="scientific">Tetranychus urticae</name>
    <name type="common">Two-spotted spider mite</name>
    <dbReference type="NCBI Taxonomy" id="32264"/>
    <lineage>
        <taxon>Eukaryota</taxon>
        <taxon>Metazoa</taxon>
        <taxon>Ecdysozoa</taxon>
        <taxon>Arthropoda</taxon>
        <taxon>Chelicerata</taxon>
        <taxon>Arachnida</taxon>
        <taxon>Acari</taxon>
        <taxon>Acariformes</taxon>
        <taxon>Trombidiformes</taxon>
        <taxon>Prostigmata</taxon>
        <taxon>Eleutherengona</taxon>
        <taxon>Raphignathae</taxon>
        <taxon>Tetranychoidea</taxon>
        <taxon>Tetranychidae</taxon>
        <taxon>Tetranychus</taxon>
    </lineage>
</organism>
<dbReference type="GO" id="GO:0050778">
    <property type="term" value="P:positive regulation of immune response"/>
    <property type="evidence" value="ECO:0007669"/>
    <property type="project" value="UniProtKB-ARBA"/>
</dbReference>
<dbReference type="PROSITE" id="PS00658">
    <property type="entry name" value="FORK_HEAD_2"/>
    <property type="match status" value="1"/>
</dbReference>
<keyword evidence="4" id="KW-0963">Cytoplasm</keyword>
<dbReference type="OMA" id="PEHIRQH"/>
<evidence type="ECO:0000256" key="11">
    <source>
        <dbReference type="ARBA" id="ARBA00023242"/>
    </source>
</evidence>
<dbReference type="GO" id="GO:0005634">
    <property type="term" value="C:nucleus"/>
    <property type="evidence" value="ECO:0007669"/>
    <property type="project" value="UniProtKB-SubCell"/>
</dbReference>
<dbReference type="AlphaFoldDB" id="T1KRC7"/>
<evidence type="ECO:0000256" key="9">
    <source>
        <dbReference type="ARBA" id="ARBA00023159"/>
    </source>
</evidence>
<feature type="DNA-binding region" description="Fork-head" evidence="15">
    <location>
        <begin position="77"/>
        <end position="170"/>
    </location>
</feature>
<dbReference type="Pfam" id="PF00250">
    <property type="entry name" value="Forkhead"/>
    <property type="match status" value="1"/>
</dbReference>
<dbReference type="FunFam" id="1.10.10.10:FF:000032">
    <property type="entry name" value="Forkhead box protein O4"/>
    <property type="match status" value="1"/>
</dbReference>
<feature type="region of interest" description="Disordered" evidence="16">
    <location>
        <begin position="296"/>
        <end position="343"/>
    </location>
</feature>
<name>T1KRC7_TETUR</name>
<feature type="compositionally biased region" description="Low complexity" evidence="16">
    <location>
        <begin position="300"/>
        <end position="335"/>
    </location>
</feature>
<keyword evidence="8 15" id="KW-0238">DNA-binding</keyword>
<dbReference type="GO" id="GO:0008286">
    <property type="term" value="P:insulin receptor signaling pathway"/>
    <property type="evidence" value="ECO:0007669"/>
    <property type="project" value="UniProtKB-ARBA"/>
</dbReference>
<dbReference type="PANTHER" id="PTHR45767">
    <property type="entry name" value="FORKHEAD BOX PROTEIN O"/>
    <property type="match status" value="1"/>
</dbReference>
<feature type="region of interest" description="Disordered" evidence="16">
    <location>
        <begin position="164"/>
        <end position="240"/>
    </location>
</feature>
<dbReference type="GO" id="GO:0010883">
    <property type="term" value="P:regulation of lipid storage"/>
    <property type="evidence" value="ECO:0007669"/>
    <property type="project" value="UniProtKB-ARBA"/>
</dbReference>
<evidence type="ECO:0000256" key="4">
    <source>
        <dbReference type="ARBA" id="ARBA00022490"/>
    </source>
</evidence>
<evidence type="ECO:0000256" key="16">
    <source>
        <dbReference type="SAM" id="MobiDB-lite"/>
    </source>
</evidence>
<dbReference type="GO" id="GO:0005737">
    <property type="term" value="C:cytoplasm"/>
    <property type="evidence" value="ECO:0007669"/>
    <property type="project" value="UniProtKB-SubCell"/>
</dbReference>
<gene>
    <name evidence="18" type="primary">107366353</name>
</gene>
<keyword evidence="3" id="KW-0217">Developmental protein</keyword>
<feature type="compositionally biased region" description="Polar residues" evidence="16">
    <location>
        <begin position="497"/>
        <end position="508"/>
    </location>
</feature>
<dbReference type="STRING" id="32264.T1KRC7"/>
<keyword evidence="5" id="KW-0597">Phosphoprotein</keyword>
<feature type="compositionally biased region" description="Low complexity" evidence="16">
    <location>
        <begin position="438"/>
        <end position="496"/>
    </location>
</feature>
<protein>
    <recommendedName>
        <fullName evidence="14">Forkhead box protein O</fullName>
    </recommendedName>
</protein>
<evidence type="ECO:0000256" key="14">
    <source>
        <dbReference type="ARBA" id="ARBA00039893"/>
    </source>
</evidence>
<dbReference type="GO" id="GO:0000978">
    <property type="term" value="F:RNA polymerase II cis-regulatory region sequence-specific DNA binding"/>
    <property type="evidence" value="ECO:0007669"/>
    <property type="project" value="TreeGrafter"/>
</dbReference>
<reference evidence="19" key="1">
    <citation type="submission" date="2011-08" db="EMBL/GenBank/DDBJ databases">
        <authorList>
            <person name="Rombauts S."/>
        </authorList>
    </citation>
    <scope>NUCLEOTIDE SEQUENCE</scope>
    <source>
        <strain evidence="19">London</strain>
    </source>
</reference>
<dbReference type="PRINTS" id="PR00053">
    <property type="entry name" value="FORKHEAD"/>
</dbReference>
<keyword evidence="10" id="KW-0804">Transcription</keyword>
<feature type="domain" description="Fork-head" evidence="17">
    <location>
        <begin position="77"/>
        <end position="170"/>
    </location>
</feature>
<dbReference type="GO" id="GO:0009896">
    <property type="term" value="P:positive regulation of catabolic process"/>
    <property type="evidence" value="ECO:0007669"/>
    <property type="project" value="UniProtKB-ARBA"/>
</dbReference>
<dbReference type="HOGENOM" id="CLU_023456_1_0_1"/>
<dbReference type="InterPro" id="IPR032067">
    <property type="entry name" value="FOXO-TAD"/>
</dbReference>
<evidence type="ECO:0000256" key="7">
    <source>
        <dbReference type="ARBA" id="ARBA00023015"/>
    </source>
</evidence>
<evidence type="ECO:0000256" key="13">
    <source>
        <dbReference type="ARBA" id="ARBA00038846"/>
    </source>
</evidence>
<dbReference type="OrthoDB" id="5954824at2759"/>
<evidence type="ECO:0000256" key="1">
    <source>
        <dbReference type="ARBA" id="ARBA00004123"/>
    </source>
</evidence>
<dbReference type="EnsemblMetazoa" id="tetur18g03070.1">
    <property type="protein sequence ID" value="tetur18g03070.1"/>
    <property type="gene ID" value="tetur18g03070"/>
</dbReference>
<dbReference type="GO" id="GO:0040015">
    <property type="term" value="P:negative regulation of multicellular organism growth"/>
    <property type="evidence" value="ECO:0007669"/>
    <property type="project" value="UniProtKB-ARBA"/>
</dbReference>
<dbReference type="PANTHER" id="PTHR45767:SF2">
    <property type="entry name" value="FORKHEAD BOX PROTEIN O"/>
    <property type="match status" value="1"/>
</dbReference>
<evidence type="ECO:0000259" key="17">
    <source>
        <dbReference type="PROSITE" id="PS50039"/>
    </source>
</evidence>
<evidence type="ECO:0000256" key="15">
    <source>
        <dbReference type="PROSITE-ProRule" id="PRU00089"/>
    </source>
</evidence>
<comment type="subunit">
    <text evidence="13">Interacts with melt.</text>
</comment>
<feature type="region of interest" description="Disordered" evidence="16">
    <location>
        <begin position="438"/>
        <end position="508"/>
    </location>
</feature>
<reference evidence="18" key="2">
    <citation type="submission" date="2015-06" db="UniProtKB">
        <authorList>
            <consortium name="EnsemblMetazoa"/>
        </authorList>
    </citation>
    <scope>IDENTIFICATION</scope>
</reference>
<dbReference type="KEGG" id="tut:107366353"/>
<feature type="region of interest" description="Disordered" evidence="16">
    <location>
        <begin position="17"/>
        <end position="75"/>
    </location>
</feature>
<comment type="subcellular location">
    <subcellularLocation>
        <location evidence="2">Cytoplasm</location>
    </subcellularLocation>
    <subcellularLocation>
        <location evidence="1 15">Nucleus</location>
    </subcellularLocation>
</comment>
<dbReference type="SUPFAM" id="SSF46785">
    <property type="entry name" value="Winged helix' DNA-binding domain"/>
    <property type="match status" value="1"/>
</dbReference>
<dbReference type="GO" id="GO:0042594">
    <property type="term" value="P:response to starvation"/>
    <property type="evidence" value="ECO:0007669"/>
    <property type="project" value="UniProtKB-ARBA"/>
</dbReference>
<evidence type="ECO:0000256" key="10">
    <source>
        <dbReference type="ARBA" id="ARBA00023163"/>
    </source>
</evidence>
<sequence>MAEWTLDFEEPFREEPFRARSHTWPLPPTSLSIKSDDLPDSNNNNNITLGSEVSSQELKPNGNNSGHKKNSSRRNAWGNMSYADLITQAIQSSSEKRLTLSQIYDWMVQNVPYFKDKGDSNSSAGWKNSIRHNLSLHNRFKRVQNEGTGKSSWWVINPEAKPGKAARRRATSMETQKYEKKRGRVKKKVEALRNGTILDDKPSPGSSVSEGLDMFPESPLHHGFQLSPDFRPRASSNASSCGRLSPIIIESDLHDDHDNPSLSPISSWNSDLRLYNTNDGQDTITEKLVEMANTMKLGGPSYSKNSPNSPQSQTQQQSQQSQPQLHHQQSGSSPSDNNTVNSVTKSYTNLNTFGGQGSNVTYSTTSISCNSLNPSTDGLNANQLGSGSNSMNCNSSDSFFPNSIDDNITLTTLNTINTSRSPNKSINSGATFGANQNSANSSYSSSNMSPSLSPSQSMDLLSSSSQINSSLNNNFSTKDNQSQQNQQQSSSNRLNQITSQNRGLDNSSIRRYNNSKLLGSLSLNSNGSPLSLSSLGTTASQVMGHILSFNNPLPNDLDLNMDSLQGGLECDVDQVIRHELSVEGNLDFNFESMQASNVAPIRSDRPSLVDHFHFDP</sequence>
<keyword evidence="7" id="KW-0805">Transcription regulation</keyword>
<dbReference type="InterPro" id="IPR030456">
    <property type="entry name" value="TF_fork_head_CS_2"/>
</dbReference>
<dbReference type="InterPro" id="IPR036390">
    <property type="entry name" value="WH_DNA-bd_sf"/>
</dbReference>
<evidence type="ECO:0000313" key="18">
    <source>
        <dbReference type="EnsemblMetazoa" id="tetur18g03070.1"/>
    </source>
</evidence>
<dbReference type="EMBL" id="CAEY01000389">
    <property type="status" value="NOT_ANNOTATED_CDS"/>
    <property type="molecule type" value="Genomic_DNA"/>
</dbReference>
<keyword evidence="19" id="KW-1185">Reference proteome</keyword>
<feature type="compositionally biased region" description="Polar residues" evidence="16">
    <location>
        <begin position="260"/>
        <end position="272"/>
    </location>
</feature>
<keyword evidence="6" id="KW-0341">Growth regulation</keyword>
<dbReference type="GO" id="GO:0031349">
    <property type="term" value="P:positive regulation of defense response"/>
    <property type="evidence" value="ECO:0007669"/>
    <property type="project" value="UniProtKB-ARBA"/>
</dbReference>
<evidence type="ECO:0000256" key="12">
    <source>
        <dbReference type="ARBA" id="ARBA00023306"/>
    </source>
</evidence>
<keyword evidence="11 15" id="KW-0539">Nucleus</keyword>
<feature type="compositionally biased region" description="Polar residues" evidence="16">
    <location>
        <begin position="47"/>
        <end position="58"/>
    </location>
</feature>
<evidence type="ECO:0000256" key="2">
    <source>
        <dbReference type="ARBA" id="ARBA00004496"/>
    </source>
</evidence>
<dbReference type="PROSITE" id="PS50039">
    <property type="entry name" value="FORK_HEAD_3"/>
    <property type="match status" value="1"/>
</dbReference>
<dbReference type="eggNOG" id="KOG2294">
    <property type="taxonomic scope" value="Eukaryota"/>
</dbReference>
<dbReference type="SMART" id="SM00339">
    <property type="entry name" value="FH"/>
    <property type="match status" value="1"/>
</dbReference>
<keyword evidence="12" id="KW-0131">Cell cycle</keyword>
<dbReference type="Proteomes" id="UP000015104">
    <property type="component" value="Unassembled WGS sequence"/>
</dbReference>
<dbReference type="CDD" id="cd20032">
    <property type="entry name" value="FH_FOXO"/>
    <property type="match status" value="1"/>
</dbReference>
<evidence type="ECO:0000256" key="5">
    <source>
        <dbReference type="ARBA" id="ARBA00022553"/>
    </source>
</evidence>
<dbReference type="GO" id="GO:0001228">
    <property type="term" value="F:DNA-binding transcription activator activity, RNA polymerase II-specific"/>
    <property type="evidence" value="ECO:0007669"/>
    <property type="project" value="UniProtKB-ARBA"/>
</dbReference>
<dbReference type="InterPro" id="IPR001766">
    <property type="entry name" value="Fork_head_dom"/>
</dbReference>
<dbReference type="InterPro" id="IPR036388">
    <property type="entry name" value="WH-like_DNA-bd_sf"/>
</dbReference>
<evidence type="ECO:0000256" key="3">
    <source>
        <dbReference type="ARBA" id="ARBA00022473"/>
    </source>
</evidence>
<dbReference type="Pfam" id="PF16676">
    <property type="entry name" value="FOXO-TAD"/>
    <property type="match status" value="1"/>
</dbReference>
<feature type="region of interest" description="Disordered" evidence="16">
    <location>
        <begin position="252"/>
        <end position="272"/>
    </location>
</feature>
<evidence type="ECO:0000256" key="6">
    <source>
        <dbReference type="ARBA" id="ARBA00022604"/>
    </source>
</evidence>
<evidence type="ECO:0000313" key="19">
    <source>
        <dbReference type="Proteomes" id="UP000015104"/>
    </source>
</evidence>
<dbReference type="GO" id="GO:0008340">
    <property type="term" value="P:determination of adult lifespan"/>
    <property type="evidence" value="ECO:0007669"/>
    <property type="project" value="UniProtKB-ARBA"/>
</dbReference>
<keyword evidence="9" id="KW-0010">Activator</keyword>